<keyword evidence="3" id="KW-0464">Manganese</keyword>
<dbReference type="AlphaFoldDB" id="A0A967F161"/>
<dbReference type="PIRSF" id="PIRSF036979">
    <property type="entry name" value="Arginase"/>
    <property type="match status" value="1"/>
</dbReference>
<dbReference type="PRINTS" id="PR00116">
    <property type="entry name" value="ARGINASE"/>
</dbReference>
<dbReference type="GO" id="GO:0005737">
    <property type="term" value="C:cytoplasm"/>
    <property type="evidence" value="ECO:0007669"/>
    <property type="project" value="TreeGrafter"/>
</dbReference>
<evidence type="ECO:0000256" key="3">
    <source>
        <dbReference type="ARBA" id="ARBA00023211"/>
    </source>
</evidence>
<dbReference type="PANTHER" id="PTHR43782:SF3">
    <property type="entry name" value="ARGINASE"/>
    <property type="match status" value="1"/>
</dbReference>
<dbReference type="InterPro" id="IPR006035">
    <property type="entry name" value="Ureohydrolase"/>
</dbReference>
<keyword evidence="2" id="KW-0378">Hydrolase</keyword>
<evidence type="ECO:0000256" key="2">
    <source>
        <dbReference type="ARBA" id="ARBA00022801"/>
    </source>
</evidence>
<gene>
    <name evidence="5" type="ORF">HBA54_21765</name>
</gene>
<dbReference type="GO" id="GO:0030145">
    <property type="term" value="F:manganese ion binding"/>
    <property type="evidence" value="ECO:0007669"/>
    <property type="project" value="TreeGrafter"/>
</dbReference>
<dbReference type="GO" id="GO:0004053">
    <property type="term" value="F:arginase activity"/>
    <property type="evidence" value="ECO:0007669"/>
    <property type="project" value="TreeGrafter"/>
</dbReference>
<protein>
    <recommendedName>
        <fullName evidence="7">Arginase</fullName>
    </recommendedName>
</protein>
<comment type="caution">
    <text evidence="5">The sequence shown here is derived from an EMBL/GenBank/DDBJ whole genome shotgun (WGS) entry which is preliminary data.</text>
</comment>
<evidence type="ECO:0000313" key="5">
    <source>
        <dbReference type="EMBL" id="NIA71231.1"/>
    </source>
</evidence>
<dbReference type="InterPro" id="IPR023696">
    <property type="entry name" value="Ureohydrolase_dom_sf"/>
</dbReference>
<organism evidence="5 6">
    <name type="scientific">Pelagibius litoralis</name>
    <dbReference type="NCBI Taxonomy" id="374515"/>
    <lineage>
        <taxon>Bacteria</taxon>
        <taxon>Pseudomonadati</taxon>
        <taxon>Pseudomonadota</taxon>
        <taxon>Alphaproteobacteria</taxon>
        <taxon>Rhodospirillales</taxon>
        <taxon>Rhodovibrionaceae</taxon>
        <taxon>Pelagibius</taxon>
    </lineage>
</organism>
<comment type="similarity">
    <text evidence="4">Belongs to the arginase family.</text>
</comment>
<evidence type="ECO:0008006" key="7">
    <source>
        <dbReference type="Google" id="ProtNLM"/>
    </source>
</evidence>
<dbReference type="RefSeq" id="WP_167228656.1">
    <property type="nucleotide sequence ID" value="NZ_JAAQPH010000020.1"/>
</dbReference>
<dbReference type="EMBL" id="JAAQPH010000020">
    <property type="protein sequence ID" value="NIA71231.1"/>
    <property type="molecule type" value="Genomic_DNA"/>
</dbReference>
<sequence>MERKIEIIGIPSSAGANTAGIEQAPAMLRELGIADSLREAGLDVIDRNDDAPVWQWRAGTGGVTASNTEAVIAYVEHARKRVTRAIGEGNLPLVLGGDCTIEIGTLAAHLDAEYRVGLVYFDGHADLNVPGSVPEGTGEFLESLDWMGVGHMLDLEGAVTELAGIGSRRPLLAPSDVAVIGFVPEQASDFERHQIDALGIRVIDWTTIARDPEREMIELLGSWSDQFEHVLVHLDVDVLNFTETPIADTSASRDVGLTLQQATRALSILVGDPRFAGLTIAEINPVRGAEDDSSRRALQAFIKALATAFSSYTGERQ</sequence>
<dbReference type="Proteomes" id="UP000761264">
    <property type="component" value="Unassembled WGS sequence"/>
</dbReference>
<dbReference type="PROSITE" id="PS51409">
    <property type="entry name" value="ARGINASE_2"/>
    <property type="match status" value="1"/>
</dbReference>
<dbReference type="Gene3D" id="3.40.800.10">
    <property type="entry name" value="Ureohydrolase domain"/>
    <property type="match status" value="1"/>
</dbReference>
<dbReference type="PANTHER" id="PTHR43782">
    <property type="entry name" value="ARGINASE"/>
    <property type="match status" value="1"/>
</dbReference>
<evidence type="ECO:0000256" key="4">
    <source>
        <dbReference type="PROSITE-ProRule" id="PRU00742"/>
    </source>
</evidence>
<evidence type="ECO:0000256" key="1">
    <source>
        <dbReference type="ARBA" id="ARBA00022723"/>
    </source>
</evidence>
<dbReference type="Pfam" id="PF00491">
    <property type="entry name" value="Arginase"/>
    <property type="match status" value="1"/>
</dbReference>
<dbReference type="SUPFAM" id="SSF52768">
    <property type="entry name" value="Arginase/deacetylase"/>
    <property type="match status" value="1"/>
</dbReference>
<keyword evidence="1" id="KW-0479">Metal-binding</keyword>
<accession>A0A967F161</accession>
<evidence type="ECO:0000313" key="6">
    <source>
        <dbReference type="Proteomes" id="UP000761264"/>
    </source>
</evidence>
<name>A0A967F161_9PROT</name>
<keyword evidence="6" id="KW-1185">Reference proteome</keyword>
<proteinExistence type="inferred from homology"/>
<reference evidence="5" key="1">
    <citation type="submission" date="2020-03" db="EMBL/GenBank/DDBJ databases">
        <title>Genome of Pelagibius litoralis DSM 21314T.</title>
        <authorList>
            <person name="Wang G."/>
        </authorList>
    </citation>
    <scope>NUCLEOTIDE SEQUENCE</scope>
    <source>
        <strain evidence="5">DSM 21314</strain>
    </source>
</reference>